<dbReference type="Proteomes" id="UP001222325">
    <property type="component" value="Unassembled WGS sequence"/>
</dbReference>
<proteinExistence type="predicted"/>
<feature type="region of interest" description="Disordered" evidence="1">
    <location>
        <begin position="161"/>
        <end position="192"/>
    </location>
</feature>
<organism evidence="2 3">
    <name type="scientific">Mycena belliarum</name>
    <dbReference type="NCBI Taxonomy" id="1033014"/>
    <lineage>
        <taxon>Eukaryota</taxon>
        <taxon>Fungi</taxon>
        <taxon>Dikarya</taxon>
        <taxon>Basidiomycota</taxon>
        <taxon>Agaricomycotina</taxon>
        <taxon>Agaricomycetes</taxon>
        <taxon>Agaricomycetidae</taxon>
        <taxon>Agaricales</taxon>
        <taxon>Marasmiineae</taxon>
        <taxon>Mycenaceae</taxon>
        <taxon>Mycena</taxon>
    </lineage>
</organism>
<name>A0AAD6TTK3_9AGAR</name>
<gene>
    <name evidence="2" type="ORF">B0H15DRAFT_956782</name>
</gene>
<comment type="caution">
    <text evidence="2">The sequence shown here is derived from an EMBL/GenBank/DDBJ whole genome shotgun (WGS) entry which is preliminary data.</text>
</comment>
<sequence length="305" mass="32915">MPVQPCSVTLSAPMPPNLPPLPTNLAPPRPGLPRRSTYGAETTHTRVASSSQGAHRPASVPMSIDVNAPPRVKIRPLPPIPPSPKSPPPFRRQVSQPSLRPLPSVPEAPVSFSITPATPLPPLSPLVQSSTHLAPPVVLAPVRRFASISLRLNTSPDALASRASKSMLPSPPHSPGFLVPEPPSPATAKRKRISKLRRHLGESVAFELFPESDSTSPKGADLHSQTVFAVKKLLALSDGDAGSDNSDSSDEEGDEDNYSLMLITHDAEPLSVPVRRHSRKWIREKGGERWVEENISNILRELRSL</sequence>
<evidence type="ECO:0000256" key="1">
    <source>
        <dbReference type="SAM" id="MobiDB-lite"/>
    </source>
</evidence>
<feature type="region of interest" description="Disordered" evidence="1">
    <location>
        <begin position="1"/>
        <end position="103"/>
    </location>
</feature>
<protein>
    <submittedName>
        <fullName evidence="2">Uncharacterized protein</fullName>
    </submittedName>
</protein>
<feature type="compositionally biased region" description="Pro residues" evidence="1">
    <location>
        <begin position="13"/>
        <end position="31"/>
    </location>
</feature>
<reference evidence="2" key="1">
    <citation type="submission" date="2023-03" db="EMBL/GenBank/DDBJ databases">
        <title>Massive genome expansion in bonnet fungi (Mycena s.s.) driven by repeated elements and novel gene families across ecological guilds.</title>
        <authorList>
            <consortium name="Lawrence Berkeley National Laboratory"/>
            <person name="Harder C.B."/>
            <person name="Miyauchi S."/>
            <person name="Viragh M."/>
            <person name="Kuo A."/>
            <person name="Thoen E."/>
            <person name="Andreopoulos B."/>
            <person name="Lu D."/>
            <person name="Skrede I."/>
            <person name="Drula E."/>
            <person name="Henrissat B."/>
            <person name="Morin E."/>
            <person name="Kohler A."/>
            <person name="Barry K."/>
            <person name="LaButti K."/>
            <person name="Morin E."/>
            <person name="Salamov A."/>
            <person name="Lipzen A."/>
            <person name="Mereny Z."/>
            <person name="Hegedus B."/>
            <person name="Baldrian P."/>
            <person name="Stursova M."/>
            <person name="Weitz H."/>
            <person name="Taylor A."/>
            <person name="Grigoriev I.V."/>
            <person name="Nagy L.G."/>
            <person name="Martin F."/>
            <person name="Kauserud H."/>
        </authorList>
    </citation>
    <scope>NUCLEOTIDE SEQUENCE</scope>
    <source>
        <strain evidence="2">CBHHK173m</strain>
    </source>
</reference>
<dbReference type="EMBL" id="JARJCN010000103">
    <property type="protein sequence ID" value="KAJ7075128.1"/>
    <property type="molecule type" value="Genomic_DNA"/>
</dbReference>
<feature type="compositionally biased region" description="Pro residues" evidence="1">
    <location>
        <begin position="76"/>
        <end position="90"/>
    </location>
</feature>
<evidence type="ECO:0000313" key="3">
    <source>
        <dbReference type="Proteomes" id="UP001222325"/>
    </source>
</evidence>
<feature type="compositionally biased region" description="Pro residues" evidence="1">
    <location>
        <begin position="169"/>
        <end position="185"/>
    </location>
</feature>
<accession>A0AAD6TTK3</accession>
<feature type="compositionally biased region" description="Polar residues" evidence="1">
    <location>
        <begin position="39"/>
        <end position="53"/>
    </location>
</feature>
<keyword evidence="3" id="KW-1185">Reference proteome</keyword>
<dbReference type="AlphaFoldDB" id="A0AAD6TTK3"/>
<evidence type="ECO:0000313" key="2">
    <source>
        <dbReference type="EMBL" id="KAJ7075128.1"/>
    </source>
</evidence>